<feature type="region of interest" description="Disordered" evidence="3">
    <location>
        <begin position="674"/>
        <end position="705"/>
    </location>
</feature>
<feature type="domain" description="ODAD1 central coiled coil region" evidence="5">
    <location>
        <begin position="1084"/>
        <end position="1368"/>
    </location>
</feature>
<dbReference type="Pfam" id="PF21773">
    <property type="entry name" value="ODAD1_CC"/>
    <property type="match status" value="1"/>
</dbReference>
<organism evidence="6 7">
    <name type="scientific">Cyclotella cryptica</name>
    <dbReference type="NCBI Taxonomy" id="29204"/>
    <lineage>
        <taxon>Eukaryota</taxon>
        <taxon>Sar</taxon>
        <taxon>Stramenopiles</taxon>
        <taxon>Ochrophyta</taxon>
        <taxon>Bacillariophyta</taxon>
        <taxon>Coscinodiscophyceae</taxon>
        <taxon>Thalassiosirophycidae</taxon>
        <taxon>Stephanodiscales</taxon>
        <taxon>Stephanodiscaceae</taxon>
        <taxon>Cyclotella</taxon>
    </lineage>
</organism>
<feature type="transmembrane region" description="Helical" evidence="4">
    <location>
        <begin position="351"/>
        <end position="371"/>
    </location>
</feature>
<evidence type="ECO:0000256" key="3">
    <source>
        <dbReference type="SAM" id="MobiDB-lite"/>
    </source>
</evidence>
<dbReference type="EMBL" id="JABMIG020000111">
    <property type="protein sequence ID" value="KAL3791668.1"/>
    <property type="molecule type" value="Genomic_DNA"/>
</dbReference>
<feature type="region of interest" description="Disordered" evidence="3">
    <location>
        <begin position="1432"/>
        <end position="1454"/>
    </location>
</feature>
<dbReference type="PANTHER" id="PTHR21694">
    <property type="entry name" value="COILED-COIL DOMAIN-CONTAINING PROTEIN 63"/>
    <property type="match status" value="1"/>
</dbReference>
<feature type="compositionally biased region" description="Polar residues" evidence="3">
    <location>
        <begin position="792"/>
        <end position="806"/>
    </location>
</feature>
<feature type="region of interest" description="Disordered" evidence="3">
    <location>
        <begin position="785"/>
        <end position="806"/>
    </location>
</feature>
<feature type="compositionally biased region" description="Basic and acidic residues" evidence="3">
    <location>
        <begin position="1214"/>
        <end position="1227"/>
    </location>
</feature>
<dbReference type="InterPro" id="IPR049258">
    <property type="entry name" value="ODAD1_CC"/>
</dbReference>
<evidence type="ECO:0000313" key="7">
    <source>
        <dbReference type="Proteomes" id="UP001516023"/>
    </source>
</evidence>
<comment type="caution">
    <text evidence="6">The sequence shown here is derived from an EMBL/GenBank/DDBJ whole genome shotgun (WGS) entry which is preliminary data.</text>
</comment>
<gene>
    <name evidence="6" type="ORF">HJC23_003925</name>
</gene>
<evidence type="ECO:0000256" key="4">
    <source>
        <dbReference type="SAM" id="Phobius"/>
    </source>
</evidence>
<feature type="coiled-coil region" evidence="2">
    <location>
        <begin position="1285"/>
        <end position="1312"/>
    </location>
</feature>
<keyword evidence="4" id="KW-1133">Transmembrane helix</keyword>
<evidence type="ECO:0000313" key="6">
    <source>
        <dbReference type="EMBL" id="KAL3791668.1"/>
    </source>
</evidence>
<evidence type="ECO:0000256" key="1">
    <source>
        <dbReference type="ARBA" id="ARBA00023054"/>
    </source>
</evidence>
<reference evidence="6 7" key="1">
    <citation type="journal article" date="2020" name="G3 (Bethesda)">
        <title>Improved Reference Genome for Cyclotella cryptica CCMP332, a Model for Cell Wall Morphogenesis, Salinity Adaptation, and Lipid Production in Diatoms (Bacillariophyta).</title>
        <authorList>
            <person name="Roberts W.R."/>
            <person name="Downey K.M."/>
            <person name="Ruck E.C."/>
            <person name="Traller J.C."/>
            <person name="Alverson A.J."/>
        </authorList>
    </citation>
    <scope>NUCLEOTIDE SEQUENCE [LARGE SCALE GENOMIC DNA]</scope>
    <source>
        <strain evidence="6 7">CCMP332</strain>
    </source>
</reference>
<keyword evidence="4" id="KW-0472">Membrane</keyword>
<proteinExistence type="predicted"/>
<dbReference type="InterPro" id="IPR051876">
    <property type="entry name" value="ODA-DC/CCD"/>
</dbReference>
<feature type="coiled-coil region" evidence="2">
    <location>
        <begin position="962"/>
        <end position="1014"/>
    </location>
</feature>
<feature type="compositionally biased region" description="Acidic residues" evidence="3">
    <location>
        <begin position="674"/>
        <end position="686"/>
    </location>
</feature>
<evidence type="ECO:0000256" key="2">
    <source>
        <dbReference type="SAM" id="Coils"/>
    </source>
</evidence>
<keyword evidence="1 2" id="KW-0175">Coiled coil</keyword>
<feature type="region of interest" description="Disordered" evidence="3">
    <location>
        <begin position="604"/>
        <end position="628"/>
    </location>
</feature>
<name>A0ABD3PUD6_9STRA</name>
<accession>A0ABD3PUD6</accession>
<feature type="coiled-coil region" evidence="2">
    <location>
        <begin position="1042"/>
        <end position="1069"/>
    </location>
</feature>
<sequence length="1513" mass="171975">MPVAPSAITMVNHNYNHMIMPRLLLVPLMAFLSSTLPFALAQSRPRYNVYSLPPFEIKLDVDLWTTVLNGSYLTSNGARRMDAMDNYFSNDDTLDDAAPTNFVAESDPAYALSELKAALSTAAQGNEAASLPSYLLSLFTEYTTSYITTFLHSAFDTDARSAKGWSMIHAVDLQGKWIDVDFWQSEVHFLDGETRLRRLAEGEETFASLTVAFSGTVAVLQGNADVSAVVVDSDDPLATSPQIDRSLIRLAIDMAFSPPDGPYQFLSHVITNSMEDRLYGLKGNEGDLSEGQAMEHDAALLLSGSREVKTRMDLDLFPTAEFVGLNTVSAEAGSGFMYWFGDVQAEKRESIAVFVQGAFLVLFIGGFYIYASYKYRRNHLKWELERYGSRDAILFKRKYKRPRGQRLAKLVSGLQRSRSKDNHSPVTVEIDGVDGFFERELSGLDSSDEDMYDLEMIEERSSLEYCEETQDLEKGLRESYDESNRFKRGLDMNPIDEQSIAAGRGSPTMKAMDDEMKQNSFASSMQPEKIDWNEVLENVVPIPASDAVANLDDRNPTYHITSHNSRSGLLVQRRYVQPASPFDVLYGAAFLHGEADRVEAQRRLTKAYSGKKKIRASPSGRKRKKKKKTLTMKLVTEAMNGQRSKDAIKPMMTIAEVEDGVAGGGFREVFNEEDEDALDSEEEENAESTPDLAQFTPGELRHNPSPMSFYSPSNFMRNLSEKYNLGLFESSSDNGTGFEKVTPEQETIKECDDAIHDDFPVEEGVIFRDFPRQDGTPCIIYNVNEREDRTETQSSHPPSTTDSTVSPCEERLEMVVGTITTSELDADKDEQTEANDDFASKINRILDSKCKQIEERKAMELEMQARRREREGRKRLNAEVEQITASDEGSDQGDIGNELSKKTMEFNLRQFAVGRPFTFFTPVRDDDNRKESHMDSKMSFIMDQHHTARGEKSKETGENVDIEVLQKEYRNMQANRSAFAHESDLVLRRQQATLDKLRAENETLKSDVSRLQTRKMTRPINAFEQSQLDRLYQEFDRYTCLVETEKAKRAAMENEAAELREEIWKRRKQMGGVNADANNQRRSQKQVMLLESRLDQTLVKFNKTVSRNKRLREEIDGLRGERVTFEKVYKKIEKDLREKKRQMALVIEQSNQAYEHRDKAQLEIAAIEQANRKEEDAYHQQMNELTDELELINEQLLNSARRNQQPISVDPSEEERKAAERKEAARASEIARIEEEHAQQRKERMQAFEEAFQKISVATGIADVDELVRIFIENEEHNFSLFRYLNEQTAEIERLESEIHALQEEGAKYEAEEGDDSEERDEIVKIQRRITSTEEQTAEYDAKCNSHQKLLDEVKDEIKLLLIRLDCQLDPDEGGVSITTDNVLHYLGLVEERSINIISNYKRLQILSDDAQRNDIAQSVAPLRKVSINPPRLLDYSSDESADDGEDAESCLPKPVHRQDINYSKFASRASLVKVKRKTLTGTRGSMMRISQPSGRVSVAFMPDTGVRSAGSS</sequence>
<feature type="region of interest" description="Disordered" evidence="3">
    <location>
        <begin position="1202"/>
        <end position="1227"/>
    </location>
</feature>
<evidence type="ECO:0000259" key="5">
    <source>
        <dbReference type="Pfam" id="PF21773"/>
    </source>
</evidence>
<keyword evidence="4" id="KW-0812">Transmembrane</keyword>
<feature type="compositionally biased region" description="Acidic residues" evidence="3">
    <location>
        <begin position="1437"/>
        <end position="1449"/>
    </location>
</feature>
<dbReference type="Proteomes" id="UP001516023">
    <property type="component" value="Unassembled WGS sequence"/>
</dbReference>
<feature type="coiled-coil region" evidence="2">
    <location>
        <begin position="1108"/>
        <end position="1202"/>
    </location>
</feature>
<dbReference type="PANTHER" id="PTHR21694:SF18">
    <property type="entry name" value="COILED-COIL DOMAIN-CONTAINING PROTEIN 63"/>
    <property type="match status" value="1"/>
</dbReference>
<protein>
    <recommendedName>
        <fullName evidence="5">ODAD1 central coiled coil region domain-containing protein</fullName>
    </recommendedName>
</protein>
<keyword evidence="7" id="KW-1185">Reference proteome</keyword>